<dbReference type="Gene3D" id="3.30.565.10">
    <property type="entry name" value="Histidine kinase-like ATPase, C-terminal domain"/>
    <property type="match status" value="1"/>
</dbReference>
<dbReference type="EMBL" id="RAWE01000033">
    <property type="protein sequence ID" value="RKH04063.1"/>
    <property type="molecule type" value="Genomic_DNA"/>
</dbReference>
<dbReference type="Pfam" id="PF02518">
    <property type="entry name" value="HATPase_c"/>
    <property type="match status" value="1"/>
</dbReference>
<accession>A0A3A8K7D2</accession>
<dbReference type="InterPro" id="IPR050482">
    <property type="entry name" value="Sensor_HK_TwoCompSys"/>
</dbReference>
<dbReference type="Proteomes" id="UP000268313">
    <property type="component" value="Unassembled WGS sequence"/>
</dbReference>
<keyword evidence="3" id="KW-0902">Two-component regulatory system</keyword>
<evidence type="ECO:0000256" key="2">
    <source>
        <dbReference type="ARBA" id="ARBA00022777"/>
    </source>
</evidence>
<evidence type="ECO:0000259" key="4">
    <source>
        <dbReference type="Pfam" id="PF02518"/>
    </source>
</evidence>
<feature type="domain" description="Histidine kinase/HSP90-like ATPase" evidence="4">
    <location>
        <begin position="293"/>
        <end position="380"/>
    </location>
</feature>
<reference evidence="7" key="1">
    <citation type="submission" date="2018-09" db="EMBL/GenBank/DDBJ databases">
        <authorList>
            <person name="Livingstone P.G."/>
            <person name="Whitworth D.E."/>
        </authorList>
    </citation>
    <scope>NUCLEOTIDE SEQUENCE [LARGE SCALE GENOMIC DNA]</scope>
    <source>
        <strain evidence="7">CA043D</strain>
    </source>
</reference>
<dbReference type="CDD" id="cd16917">
    <property type="entry name" value="HATPase_UhpB-NarQ-NarX-like"/>
    <property type="match status" value="1"/>
</dbReference>
<evidence type="ECO:0000259" key="5">
    <source>
        <dbReference type="Pfam" id="PF07730"/>
    </source>
</evidence>
<sequence length="387" mass="41538">MPERFPVAKPATTHRLLLVAGMLTWAVVGFAHIEDLAREPARWLAPDTLSWGIALLTFGGTFWFQSREQGRAEMPLLVAQTVSALVCLATGESGLDGALLAITAGQVPEILPQRRALAWVGAQVGGMLVVFAVQRPPVQALVQTLIYTGFQGFTFGTALVMVREAEARRELARVHAELQATQVLLAHREREGERLRIARELHDSVGHHLTALSLNLEAAAHTAKDPASTEHLRRAREAARTLLSEVRGTVTALRDAPMPLLPSLRALADGVPGLAVHLEVPEALALESSEAAHSLFRCVQEVLTNTLRHAGARNLWITIVPTGDGGVRVHARDDGGGAARVTPGSGLTGMRERFTRLGGRVEWRAAAGQGLELEAWLPATPESGVGT</sequence>
<dbReference type="OrthoDB" id="6231at2"/>
<feature type="domain" description="Signal transduction histidine kinase subgroup 3 dimerisation and phosphoacceptor" evidence="5">
    <location>
        <begin position="193"/>
        <end position="255"/>
    </location>
</feature>
<dbReference type="AlphaFoldDB" id="A0A3A8K7D2"/>
<comment type="caution">
    <text evidence="6">The sequence shown here is derived from an EMBL/GenBank/DDBJ whole genome shotgun (WGS) entry which is preliminary data.</text>
</comment>
<dbReference type="PANTHER" id="PTHR24421:SF59">
    <property type="entry name" value="OXYGEN SENSOR HISTIDINE KINASE NREB"/>
    <property type="match status" value="1"/>
</dbReference>
<keyword evidence="1" id="KW-0808">Transferase</keyword>
<dbReference type="InterPro" id="IPR003594">
    <property type="entry name" value="HATPase_dom"/>
</dbReference>
<name>A0A3A8K7D2_9BACT</name>
<dbReference type="SUPFAM" id="SSF55874">
    <property type="entry name" value="ATPase domain of HSP90 chaperone/DNA topoisomerase II/histidine kinase"/>
    <property type="match status" value="1"/>
</dbReference>
<evidence type="ECO:0000256" key="1">
    <source>
        <dbReference type="ARBA" id="ARBA00022679"/>
    </source>
</evidence>
<dbReference type="InterPro" id="IPR036890">
    <property type="entry name" value="HATPase_C_sf"/>
</dbReference>
<dbReference type="Pfam" id="PF07730">
    <property type="entry name" value="HisKA_3"/>
    <property type="match status" value="1"/>
</dbReference>
<evidence type="ECO:0000256" key="3">
    <source>
        <dbReference type="ARBA" id="ARBA00023012"/>
    </source>
</evidence>
<protein>
    <submittedName>
        <fullName evidence="6">Sensor histidine kinase</fullName>
    </submittedName>
</protein>
<dbReference type="GO" id="GO:0046983">
    <property type="term" value="F:protein dimerization activity"/>
    <property type="evidence" value="ECO:0007669"/>
    <property type="project" value="InterPro"/>
</dbReference>
<evidence type="ECO:0000313" key="6">
    <source>
        <dbReference type="EMBL" id="RKH04063.1"/>
    </source>
</evidence>
<dbReference type="Gene3D" id="1.20.5.1930">
    <property type="match status" value="1"/>
</dbReference>
<evidence type="ECO:0000313" key="7">
    <source>
        <dbReference type="Proteomes" id="UP000268313"/>
    </source>
</evidence>
<gene>
    <name evidence="6" type="ORF">D7X32_12360</name>
</gene>
<keyword evidence="2 6" id="KW-0418">Kinase</keyword>
<dbReference type="PANTHER" id="PTHR24421">
    <property type="entry name" value="NITRATE/NITRITE SENSOR PROTEIN NARX-RELATED"/>
    <property type="match status" value="1"/>
</dbReference>
<organism evidence="6 7">
    <name type="scientific">Corallococcus carmarthensis</name>
    <dbReference type="NCBI Taxonomy" id="2316728"/>
    <lineage>
        <taxon>Bacteria</taxon>
        <taxon>Pseudomonadati</taxon>
        <taxon>Myxococcota</taxon>
        <taxon>Myxococcia</taxon>
        <taxon>Myxococcales</taxon>
        <taxon>Cystobacterineae</taxon>
        <taxon>Myxococcaceae</taxon>
        <taxon>Corallococcus</taxon>
    </lineage>
</organism>
<dbReference type="GO" id="GO:0000155">
    <property type="term" value="F:phosphorelay sensor kinase activity"/>
    <property type="evidence" value="ECO:0007669"/>
    <property type="project" value="InterPro"/>
</dbReference>
<dbReference type="RefSeq" id="WP_120602728.1">
    <property type="nucleotide sequence ID" value="NZ_RAWE01000033.1"/>
</dbReference>
<dbReference type="GO" id="GO:0016020">
    <property type="term" value="C:membrane"/>
    <property type="evidence" value="ECO:0007669"/>
    <property type="project" value="InterPro"/>
</dbReference>
<keyword evidence="7" id="KW-1185">Reference proteome</keyword>
<dbReference type="InterPro" id="IPR011712">
    <property type="entry name" value="Sig_transdc_His_kin_sub3_dim/P"/>
</dbReference>
<proteinExistence type="predicted"/>